<evidence type="ECO:0000313" key="3">
    <source>
        <dbReference type="Proteomes" id="UP000250675"/>
    </source>
</evidence>
<sequence length="163" mass="17773">MSREPQQAATPQDDDLSVLLSTRDITIAGQRLTVREFTLVDSLTMNEELKPVVASLADVMQSEWPSFEAVQDVLATHADALPKLIACCIDQPVEWVATLPGSDGTALMDWWWTVNRRFFMSAAVRQITLRAVREKPSLSAASSPRSSGQAITQTGSDTTPPAS</sequence>
<organism evidence="2 3">
    <name type="scientific">Klebsiella pneumoniae</name>
    <dbReference type="NCBI Taxonomy" id="573"/>
    <lineage>
        <taxon>Bacteria</taxon>
        <taxon>Pseudomonadati</taxon>
        <taxon>Pseudomonadota</taxon>
        <taxon>Gammaproteobacteria</taxon>
        <taxon>Enterobacterales</taxon>
        <taxon>Enterobacteriaceae</taxon>
        <taxon>Klebsiella/Raoultella group</taxon>
        <taxon>Klebsiella</taxon>
        <taxon>Klebsiella pneumoniae complex</taxon>
    </lineage>
</organism>
<feature type="compositionally biased region" description="Low complexity" evidence="1">
    <location>
        <begin position="137"/>
        <end position="147"/>
    </location>
</feature>
<reference evidence="2 3" key="1">
    <citation type="submission" date="2018-06" db="EMBL/GenBank/DDBJ databases">
        <authorList>
            <consortium name="Pathogen Informatics"/>
            <person name="Doyle S."/>
        </authorList>
    </citation>
    <scope>NUCLEOTIDE SEQUENCE [LARGE SCALE GENOMIC DNA]</scope>
    <source>
        <strain evidence="2 3">NCTC9645</strain>
    </source>
</reference>
<feature type="region of interest" description="Disordered" evidence="1">
    <location>
        <begin position="135"/>
        <end position="163"/>
    </location>
</feature>
<accession>A0A2X3DEU8</accession>
<proteinExistence type="predicted"/>
<dbReference type="Proteomes" id="UP000250675">
    <property type="component" value="Unassembled WGS sequence"/>
</dbReference>
<name>A0A2X3DEU8_KLEPN</name>
<evidence type="ECO:0000313" key="2">
    <source>
        <dbReference type="EMBL" id="SQC23547.1"/>
    </source>
</evidence>
<dbReference type="AlphaFoldDB" id="A0A2X3DEU8"/>
<dbReference type="Pfam" id="PF20336">
    <property type="entry name" value="DUF6631"/>
    <property type="match status" value="1"/>
</dbReference>
<dbReference type="InterPro" id="IPR046583">
    <property type="entry name" value="DUF6631"/>
</dbReference>
<gene>
    <name evidence="2" type="ORF">NCTC9645_03602</name>
</gene>
<protein>
    <submittedName>
        <fullName evidence="2">Uncharacterized protein</fullName>
    </submittedName>
</protein>
<dbReference type="EMBL" id="UASO01000004">
    <property type="protein sequence ID" value="SQC23547.1"/>
    <property type="molecule type" value="Genomic_DNA"/>
</dbReference>
<feature type="compositionally biased region" description="Polar residues" evidence="1">
    <location>
        <begin position="148"/>
        <end position="163"/>
    </location>
</feature>
<evidence type="ECO:0000256" key="1">
    <source>
        <dbReference type="SAM" id="MobiDB-lite"/>
    </source>
</evidence>